<dbReference type="AlphaFoldDB" id="A0A382LW90"/>
<sequence>MQLFWEKWTKGIKLILSDGENREEVGGVRETKHGYDAWAKTFGYDPGRAIKGLDSLEQSREFVESFQPWDLYDLGRGLVVEPEVRESST</sequence>
<accession>A0A382LW90</accession>
<reference evidence="1" key="1">
    <citation type="submission" date="2018-05" db="EMBL/GenBank/DDBJ databases">
        <authorList>
            <person name="Lanie J.A."/>
            <person name="Ng W.-L."/>
            <person name="Kazmierczak K.M."/>
            <person name="Andrzejewski T.M."/>
            <person name="Davidsen T.M."/>
            <person name="Wayne K.J."/>
            <person name="Tettelin H."/>
            <person name="Glass J.I."/>
            <person name="Rusch D."/>
            <person name="Podicherti R."/>
            <person name="Tsui H.-C.T."/>
            <person name="Winkler M.E."/>
        </authorList>
    </citation>
    <scope>NUCLEOTIDE SEQUENCE</scope>
</reference>
<name>A0A382LW90_9ZZZZ</name>
<gene>
    <name evidence="1" type="ORF">METZ01_LOCUS293662</name>
</gene>
<proteinExistence type="predicted"/>
<organism evidence="1">
    <name type="scientific">marine metagenome</name>
    <dbReference type="NCBI Taxonomy" id="408172"/>
    <lineage>
        <taxon>unclassified sequences</taxon>
        <taxon>metagenomes</taxon>
        <taxon>ecological metagenomes</taxon>
    </lineage>
</organism>
<dbReference type="EMBL" id="UINC01089587">
    <property type="protein sequence ID" value="SVC40808.1"/>
    <property type="molecule type" value="Genomic_DNA"/>
</dbReference>
<protein>
    <submittedName>
        <fullName evidence="1">Uncharacterized protein</fullName>
    </submittedName>
</protein>
<evidence type="ECO:0000313" key="1">
    <source>
        <dbReference type="EMBL" id="SVC40808.1"/>
    </source>
</evidence>